<evidence type="ECO:0000313" key="1">
    <source>
        <dbReference type="EMBL" id="PIR85866.1"/>
    </source>
</evidence>
<dbReference type="AlphaFoldDB" id="A0A2H0UJJ6"/>
<sequence>MTLKQVEKELAIKLRKQGKTYNEILQVVPVAKSTLSLWLRTVSLSAPQQQKFTAKKRAAQLRGGVRRKEMRLEQTEEINLLCKKDINKISDRELFFIGIALYWAEGAKKNADKPGVLIDFGNSDPAMLRLFIRWLNKFLAVSENDMTLRLYLHINHKSREASIKRLWSKELGCPVSMFRKTVYKKHNPQTIRKKVNSSYIGLVSVRVKKSTKLNRRIMGWIYAIIATQNLNIA</sequence>
<dbReference type="EMBL" id="PFBG01000022">
    <property type="protein sequence ID" value="PIR85866.1"/>
    <property type="molecule type" value="Genomic_DNA"/>
</dbReference>
<reference evidence="2" key="1">
    <citation type="submission" date="2017-09" db="EMBL/GenBank/DDBJ databases">
        <title>Depth-based differentiation of microbial function through sediment-hosted aquifers and enrichment of novel symbionts in the deep terrestrial subsurface.</title>
        <authorList>
            <person name="Probst A.J."/>
            <person name="Ladd B."/>
            <person name="Jarett J.K."/>
            <person name="Geller-Mcgrath D.E."/>
            <person name="Sieber C.M.K."/>
            <person name="Emerson J.B."/>
            <person name="Anantharaman K."/>
            <person name="Thomas B.C."/>
            <person name="Malmstrom R."/>
            <person name="Stieglmeier M."/>
            <person name="Klingl A."/>
            <person name="Woyke T."/>
            <person name="Ryan C.M."/>
            <person name="Banfield J.F."/>
        </authorList>
    </citation>
    <scope>NUCLEOTIDE SEQUENCE [LARGE SCALE GENOMIC DNA]</scope>
</reference>
<organism evidence="1 2">
    <name type="scientific">Candidatus Kaiserbacteria bacterium CG10_big_fil_rev_8_21_14_0_10_44_10</name>
    <dbReference type="NCBI Taxonomy" id="1974606"/>
    <lineage>
        <taxon>Bacteria</taxon>
        <taxon>Candidatus Kaiseribacteriota</taxon>
    </lineage>
</organism>
<name>A0A2H0UJJ6_9BACT</name>
<evidence type="ECO:0008006" key="3">
    <source>
        <dbReference type="Google" id="ProtNLM"/>
    </source>
</evidence>
<proteinExistence type="predicted"/>
<accession>A0A2H0UJJ6</accession>
<dbReference type="Proteomes" id="UP000229612">
    <property type="component" value="Unassembled WGS sequence"/>
</dbReference>
<comment type="caution">
    <text evidence="1">The sequence shown here is derived from an EMBL/GenBank/DDBJ whole genome shotgun (WGS) entry which is preliminary data.</text>
</comment>
<protein>
    <recommendedName>
        <fullName evidence="3">Resolvase HTH domain-containing protein</fullName>
    </recommendedName>
</protein>
<evidence type="ECO:0000313" key="2">
    <source>
        <dbReference type="Proteomes" id="UP000229612"/>
    </source>
</evidence>
<gene>
    <name evidence="1" type="ORF">COU14_02080</name>
</gene>